<feature type="coiled-coil region" evidence="1">
    <location>
        <begin position="84"/>
        <end position="111"/>
    </location>
</feature>
<reference evidence="3" key="1">
    <citation type="submission" date="2021-06" db="EMBL/GenBank/DDBJ databases">
        <title>Description of novel taxa of the family Lachnospiraceae.</title>
        <authorList>
            <person name="Chaplin A.V."/>
            <person name="Sokolova S.R."/>
            <person name="Pikina A.P."/>
            <person name="Korzhanova M."/>
            <person name="Belova V."/>
            <person name="Korostin D."/>
            <person name="Efimov B.A."/>
        </authorList>
    </citation>
    <scope>NUCLEOTIDE SEQUENCE</scope>
    <source>
        <strain evidence="3">ASD5720</strain>
    </source>
</reference>
<gene>
    <name evidence="3" type="ORF">KTH89_19425</name>
</gene>
<evidence type="ECO:0000256" key="1">
    <source>
        <dbReference type="SAM" id="Coils"/>
    </source>
</evidence>
<dbReference type="EMBL" id="JAHQCW010000040">
    <property type="protein sequence ID" value="MBU9738716.1"/>
    <property type="molecule type" value="Genomic_DNA"/>
</dbReference>
<dbReference type="AlphaFoldDB" id="A0A949K2D6"/>
<keyword evidence="2" id="KW-0472">Membrane</keyword>
<sequence>MAARKKQTTTYQRRNYIEGNTVRKLEVLPNRQETQAPRKKTGVSTLRNREKALHMNPGYVLFLSVATILVLATCVNYLKLQSTLAGQLNEISSLETQLNSLKAENDAEYNRVTASVDLEHVKDVAMNELGMVYATQDQVRLYNDKSSDYVKQYEELPEEENTIKNILKK</sequence>
<dbReference type="Proteomes" id="UP000712157">
    <property type="component" value="Unassembled WGS sequence"/>
</dbReference>
<dbReference type="RefSeq" id="WP_158344568.1">
    <property type="nucleotide sequence ID" value="NZ_JAHQCW010000040.1"/>
</dbReference>
<keyword evidence="2" id="KW-0812">Transmembrane</keyword>
<keyword evidence="1" id="KW-0175">Coiled coil</keyword>
<evidence type="ECO:0000256" key="2">
    <source>
        <dbReference type="SAM" id="Phobius"/>
    </source>
</evidence>
<keyword evidence="3" id="KW-0132">Cell division</keyword>
<accession>A0A949K2D6</accession>
<evidence type="ECO:0000313" key="3">
    <source>
        <dbReference type="EMBL" id="MBU9738716.1"/>
    </source>
</evidence>
<keyword evidence="2" id="KW-1133">Transmembrane helix</keyword>
<comment type="caution">
    <text evidence="3">The sequence shown here is derived from an EMBL/GenBank/DDBJ whole genome shotgun (WGS) entry which is preliminary data.</text>
</comment>
<organism evidence="3 4">
    <name type="scientific">Diplocloster agilis</name>
    <dbReference type="NCBI Taxonomy" id="2850323"/>
    <lineage>
        <taxon>Bacteria</taxon>
        <taxon>Bacillati</taxon>
        <taxon>Bacillota</taxon>
        <taxon>Clostridia</taxon>
        <taxon>Lachnospirales</taxon>
        <taxon>Lachnospiraceae</taxon>
        <taxon>Diplocloster</taxon>
    </lineage>
</organism>
<keyword evidence="4" id="KW-1185">Reference proteome</keyword>
<dbReference type="GO" id="GO:0051301">
    <property type="term" value="P:cell division"/>
    <property type="evidence" value="ECO:0007669"/>
    <property type="project" value="UniProtKB-KW"/>
</dbReference>
<proteinExistence type="predicted"/>
<name>A0A949K2D6_9FIRM</name>
<feature type="transmembrane region" description="Helical" evidence="2">
    <location>
        <begin position="59"/>
        <end position="78"/>
    </location>
</feature>
<keyword evidence="3" id="KW-0131">Cell cycle</keyword>
<evidence type="ECO:0000313" key="4">
    <source>
        <dbReference type="Proteomes" id="UP000712157"/>
    </source>
</evidence>
<protein>
    <submittedName>
        <fullName evidence="3">Cell division protein FtsL</fullName>
    </submittedName>
</protein>